<evidence type="ECO:0000313" key="4">
    <source>
        <dbReference type="Proteomes" id="UP000178104"/>
    </source>
</evidence>
<reference evidence="3 4" key="1">
    <citation type="journal article" date="2016" name="Nat. Commun.">
        <title>Thousands of microbial genomes shed light on interconnected biogeochemical processes in an aquifer system.</title>
        <authorList>
            <person name="Anantharaman K."/>
            <person name="Brown C.T."/>
            <person name="Hug L.A."/>
            <person name="Sharon I."/>
            <person name="Castelle C.J."/>
            <person name="Probst A.J."/>
            <person name="Thomas B.C."/>
            <person name="Singh A."/>
            <person name="Wilkins M.J."/>
            <person name="Karaoz U."/>
            <person name="Brodie E.L."/>
            <person name="Williams K.H."/>
            <person name="Hubbard S.S."/>
            <person name="Banfield J.F."/>
        </authorList>
    </citation>
    <scope>NUCLEOTIDE SEQUENCE [LARGE SCALE GENOMIC DNA]</scope>
</reference>
<organism evidence="3 4">
    <name type="scientific">Candidatus Nomurabacteria bacterium RIFCSPLOWO2_01_FULL_42_17</name>
    <dbReference type="NCBI Taxonomy" id="1801780"/>
    <lineage>
        <taxon>Bacteria</taxon>
        <taxon>Candidatus Nomuraibacteriota</taxon>
    </lineage>
</organism>
<dbReference type="AlphaFoldDB" id="A0A1F6XLP3"/>
<dbReference type="STRING" id="1801780.A2917_01585"/>
<evidence type="ECO:0000256" key="1">
    <source>
        <dbReference type="SAM" id="MobiDB-lite"/>
    </source>
</evidence>
<keyword evidence="2" id="KW-0472">Membrane</keyword>
<evidence type="ECO:0000256" key="2">
    <source>
        <dbReference type="SAM" id="Phobius"/>
    </source>
</evidence>
<sequence>MPKNLFQDMVKVKRQRIRPNKSAGFTSDPIPKEPNPPAHSAPKDRHRYMLWGVAIISIIFFLFALSFMFLKVVVKVNPKVQAVTLNQDLSASLDAVTTDALPFHLIAIPGEEEKIVQATGQKDVSLSARGRVLIYNAFSSKTQRLDIDTRLEGSNGKIYKTERQVVVPGMQGNVPGSVEVGIYGANAGAEYNSDPLDFTIFGFKGTPKYSKFYARSKGPIAGGFKGKTPVISDEEKKIARNDLKNILQFRLFQKATSQIPSGLILFKGSTYLDIEEDELDLPAPSLPSEDGKFPIKVKGTLYGLLFDEGKLTKKIAENKIKDFDGSPVYISNIRDLSFALLGKDNASFADVKNINFNLKGATRIVWKLDEGKFLSDLLGKSKKDFRQLLAQYPNIESADLTISPFWKISLPEQTKDIKLIINYPK</sequence>
<keyword evidence="2" id="KW-0812">Transmembrane</keyword>
<feature type="transmembrane region" description="Helical" evidence="2">
    <location>
        <begin position="48"/>
        <end position="70"/>
    </location>
</feature>
<dbReference type="EMBL" id="MFVE01000008">
    <property type="protein sequence ID" value="OGI95054.1"/>
    <property type="molecule type" value="Genomic_DNA"/>
</dbReference>
<feature type="region of interest" description="Disordered" evidence="1">
    <location>
        <begin position="21"/>
        <end position="41"/>
    </location>
</feature>
<evidence type="ECO:0000313" key="3">
    <source>
        <dbReference type="EMBL" id="OGI95054.1"/>
    </source>
</evidence>
<dbReference type="Proteomes" id="UP000178104">
    <property type="component" value="Unassembled WGS sequence"/>
</dbReference>
<keyword evidence="2" id="KW-1133">Transmembrane helix</keyword>
<gene>
    <name evidence="3" type="ORF">A2917_01585</name>
</gene>
<name>A0A1F6XLP3_9BACT</name>
<proteinExistence type="predicted"/>
<protein>
    <recommendedName>
        <fullName evidence="5">Baseplate protein J-like domain-containing protein</fullName>
    </recommendedName>
</protein>
<comment type="caution">
    <text evidence="3">The sequence shown here is derived from an EMBL/GenBank/DDBJ whole genome shotgun (WGS) entry which is preliminary data.</text>
</comment>
<accession>A0A1F6XLP3</accession>
<evidence type="ECO:0008006" key="5">
    <source>
        <dbReference type="Google" id="ProtNLM"/>
    </source>
</evidence>